<gene>
    <name evidence="1" type="ORF">N5I32_18000</name>
</gene>
<protein>
    <submittedName>
        <fullName evidence="1">Uncharacterized protein</fullName>
    </submittedName>
</protein>
<dbReference type="Proteomes" id="UP001205601">
    <property type="component" value="Unassembled WGS sequence"/>
</dbReference>
<name>A0ABT2NR44_9RHOB</name>
<reference evidence="2" key="1">
    <citation type="submission" date="2023-07" db="EMBL/GenBank/DDBJ databases">
        <title>Defluviimonas sediminis sp. nov., isolated from mangrove sediment.</title>
        <authorList>
            <person name="Liu L."/>
            <person name="Li J."/>
            <person name="Huang Y."/>
            <person name="Pan J."/>
            <person name="Li M."/>
        </authorList>
    </citation>
    <scope>NUCLEOTIDE SEQUENCE [LARGE SCALE GENOMIC DNA]</scope>
    <source>
        <strain evidence="2">FT324</strain>
    </source>
</reference>
<keyword evidence="2" id="KW-1185">Reference proteome</keyword>
<evidence type="ECO:0000313" key="2">
    <source>
        <dbReference type="Proteomes" id="UP001205601"/>
    </source>
</evidence>
<proteinExistence type="predicted"/>
<organism evidence="1 2">
    <name type="scientific">Albidovulum sediminis</name>
    <dbReference type="NCBI Taxonomy" id="3066345"/>
    <lineage>
        <taxon>Bacteria</taxon>
        <taxon>Pseudomonadati</taxon>
        <taxon>Pseudomonadota</taxon>
        <taxon>Alphaproteobacteria</taxon>
        <taxon>Rhodobacterales</taxon>
        <taxon>Paracoccaceae</taxon>
        <taxon>Albidovulum</taxon>
    </lineage>
</organism>
<dbReference type="EMBL" id="JAOCQF010000003">
    <property type="protein sequence ID" value="MCT8331417.1"/>
    <property type="molecule type" value="Genomic_DNA"/>
</dbReference>
<comment type="caution">
    <text evidence="1">The sequence shown here is derived from an EMBL/GenBank/DDBJ whole genome shotgun (WGS) entry which is preliminary data.</text>
</comment>
<evidence type="ECO:0000313" key="1">
    <source>
        <dbReference type="EMBL" id="MCT8331417.1"/>
    </source>
</evidence>
<dbReference type="RefSeq" id="WP_261497297.1">
    <property type="nucleotide sequence ID" value="NZ_JAOCQF010000003.1"/>
</dbReference>
<sequence>MRILSARVVHARRDNRTRKVEAIVRLMAESGPGGGIMRVDVAVAAPGRAPGAARLRERLLAAAKLAFAAAPSAYRARRAA</sequence>
<accession>A0ABT2NR44</accession>